<comment type="caution">
    <text evidence="3">The sequence shown here is derived from an EMBL/GenBank/DDBJ whole genome shotgun (WGS) entry which is preliminary data.</text>
</comment>
<dbReference type="InterPro" id="IPR002347">
    <property type="entry name" value="SDR_fam"/>
</dbReference>
<dbReference type="Proteomes" id="UP000537718">
    <property type="component" value="Unassembled WGS sequence"/>
</dbReference>
<dbReference type="PRINTS" id="PR00081">
    <property type="entry name" value="GDHRDH"/>
</dbReference>
<comment type="similarity">
    <text evidence="1">Belongs to the short-chain dehydrogenases/reductases (SDR) family.</text>
</comment>
<accession>A0A7W8YPV9</accession>
<evidence type="ECO:0000256" key="2">
    <source>
        <dbReference type="ARBA" id="ARBA00023002"/>
    </source>
</evidence>
<evidence type="ECO:0008006" key="5">
    <source>
        <dbReference type="Google" id="ProtNLM"/>
    </source>
</evidence>
<dbReference type="AlphaFoldDB" id="A0A7W8YPV9"/>
<dbReference type="RefSeq" id="WP_183865513.1">
    <property type="nucleotide sequence ID" value="NZ_JACHCF010000001.1"/>
</dbReference>
<dbReference type="PRINTS" id="PR00080">
    <property type="entry name" value="SDRFAMILY"/>
</dbReference>
<organism evidence="3 4">
    <name type="scientific">Pedobacter cryoconitis</name>
    <dbReference type="NCBI Taxonomy" id="188932"/>
    <lineage>
        <taxon>Bacteria</taxon>
        <taxon>Pseudomonadati</taxon>
        <taxon>Bacteroidota</taxon>
        <taxon>Sphingobacteriia</taxon>
        <taxon>Sphingobacteriales</taxon>
        <taxon>Sphingobacteriaceae</taxon>
        <taxon>Pedobacter</taxon>
    </lineage>
</organism>
<reference evidence="3 4" key="1">
    <citation type="submission" date="2020-08" db="EMBL/GenBank/DDBJ databases">
        <title>Genomic Encyclopedia of Type Strains, Phase IV (KMG-V): Genome sequencing to study the core and pangenomes of soil and plant-associated prokaryotes.</title>
        <authorList>
            <person name="Whitman W."/>
        </authorList>
    </citation>
    <scope>NUCLEOTIDE SEQUENCE [LARGE SCALE GENOMIC DNA]</scope>
    <source>
        <strain evidence="3 4">MP7CTX6</strain>
    </source>
</reference>
<dbReference type="Gene3D" id="3.40.50.720">
    <property type="entry name" value="NAD(P)-binding Rossmann-like Domain"/>
    <property type="match status" value="1"/>
</dbReference>
<name>A0A7W8YPV9_9SPHI</name>
<dbReference type="CDD" id="cd05233">
    <property type="entry name" value="SDR_c"/>
    <property type="match status" value="1"/>
</dbReference>
<evidence type="ECO:0000313" key="4">
    <source>
        <dbReference type="Proteomes" id="UP000537718"/>
    </source>
</evidence>
<dbReference type="GO" id="GO:0016616">
    <property type="term" value="F:oxidoreductase activity, acting on the CH-OH group of donors, NAD or NADP as acceptor"/>
    <property type="evidence" value="ECO:0007669"/>
    <property type="project" value="TreeGrafter"/>
</dbReference>
<dbReference type="PANTHER" id="PTHR42760:SF133">
    <property type="entry name" value="3-OXOACYL-[ACYL-CARRIER-PROTEIN] REDUCTASE"/>
    <property type="match status" value="1"/>
</dbReference>
<evidence type="ECO:0000313" key="3">
    <source>
        <dbReference type="EMBL" id="MBB5619363.1"/>
    </source>
</evidence>
<proteinExistence type="inferred from homology"/>
<dbReference type="EMBL" id="JACHCF010000001">
    <property type="protein sequence ID" value="MBB5619363.1"/>
    <property type="molecule type" value="Genomic_DNA"/>
</dbReference>
<dbReference type="PANTHER" id="PTHR42760">
    <property type="entry name" value="SHORT-CHAIN DEHYDROGENASES/REDUCTASES FAMILY MEMBER"/>
    <property type="match status" value="1"/>
</dbReference>
<evidence type="ECO:0000256" key="1">
    <source>
        <dbReference type="ARBA" id="ARBA00006484"/>
    </source>
</evidence>
<sequence length="251" mass="27251">MNQQALIIGGTTGMGRATAEQLLKQGIEVIIVGRPDKNLKLAGTELLALGRIRTIGVDLSEMRQVTQFASTIKSEIPYLKYLVNAAGYFSPKAFLDHSEQDYDIYHNFNKAFFFITQAAAKVMKENGGGSIVNVGSMWAKQAIKATPSSAYSMAKAGLHSLTQHLAMELALDQIRVNAVSPAVVVTPIYGSFIEADKIEETLQGFNDFHPIGRVGRPQDIAKTIAFLLSDETSWVTGAIWDIDGGVMAGRN</sequence>
<keyword evidence="2" id="KW-0560">Oxidoreductase</keyword>
<gene>
    <name evidence="3" type="ORF">HDE69_000399</name>
</gene>
<dbReference type="SUPFAM" id="SSF51735">
    <property type="entry name" value="NAD(P)-binding Rossmann-fold domains"/>
    <property type="match status" value="1"/>
</dbReference>
<dbReference type="InterPro" id="IPR036291">
    <property type="entry name" value="NAD(P)-bd_dom_sf"/>
</dbReference>
<dbReference type="Pfam" id="PF13561">
    <property type="entry name" value="adh_short_C2"/>
    <property type="match status" value="1"/>
</dbReference>
<dbReference type="FunFam" id="3.40.50.720:FF:000084">
    <property type="entry name" value="Short-chain dehydrogenase reductase"/>
    <property type="match status" value="1"/>
</dbReference>
<protein>
    <recommendedName>
        <fullName evidence="5">Sugar dehydrogenase</fullName>
    </recommendedName>
</protein>